<dbReference type="InterPro" id="IPR012422">
    <property type="entry name" value="Cyt_c_oxidase_su4_bac-aa3"/>
</dbReference>
<keyword evidence="1" id="KW-1133">Transmembrane helix</keyword>
<dbReference type="Proteomes" id="UP001161409">
    <property type="component" value="Unassembled WGS sequence"/>
</dbReference>
<evidence type="ECO:0000259" key="2">
    <source>
        <dbReference type="Pfam" id="PF07835"/>
    </source>
</evidence>
<proteinExistence type="predicted"/>
<organism evidence="3 4">
    <name type="scientific">Sneathiella chinensis</name>
    <dbReference type="NCBI Taxonomy" id="349750"/>
    <lineage>
        <taxon>Bacteria</taxon>
        <taxon>Pseudomonadati</taxon>
        <taxon>Pseudomonadota</taxon>
        <taxon>Alphaproteobacteria</taxon>
        <taxon>Sneathiellales</taxon>
        <taxon>Sneathiellaceae</taxon>
        <taxon>Sneathiella</taxon>
    </lineage>
</organism>
<keyword evidence="4" id="KW-1185">Reference proteome</keyword>
<feature type="domain" description="Cytochrome c oxidase subunit IV bacterial aa3 type" evidence="2">
    <location>
        <begin position="4"/>
        <end position="41"/>
    </location>
</feature>
<reference evidence="3" key="2">
    <citation type="submission" date="2023-01" db="EMBL/GenBank/DDBJ databases">
        <title>Draft genome sequence of Sneathiella chinensis strain NBRC 103408.</title>
        <authorList>
            <person name="Sun Q."/>
            <person name="Mori K."/>
        </authorList>
    </citation>
    <scope>NUCLEOTIDE SEQUENCE</scope>
    <source>
        <strain evidence="3">NBRC 103408</strain>
    </source>
</reference>
<protein>
    <recommendedName>
        <fullName evidence="2">Cytochrome c oxidase subunit IV bacterial aa3 type domain-containing protein</fullName>
    </recommendedName>
</protein>
<dbReference type="SUPFAM" id="SSF81469">
    <property type="entry name" value="Bacterial aa3 type cytochrome c oxidase subunit IV"/>
    <property type="match status" value="1"/>
</dbReference>
<gene>
    <name evidence="3" type="ORF">GCM10007924_17320</name>
</gene>
<feature type="transmembrane region" description="Helical" evidence="1">
    <location>
        <begin position="22"/>
        <end position="41"/>
    </location>
</feature>
<name>A0ABQ5U450_9PROT</name>
<evidence type="ECO:0000313" key="4">
    <source>
        <dbReference type="Proteomes" id="UP001161409"/>
    </source>
</evidence>
<dbReference type="RefSeq" id="WP_169560627.1">
    <property type="nucleotide sequence ID" value="NZ_BSNF01000006.1"/>
</dbReference>
<comment type="caution">
    <text evidence="3">The sequence shown here is derived from an EMBL/GenBank/DDBJ whole genome shotgun (WGS) entry which is preliminary data.</text>
</comment>
<dbReference type="Pfam" id="PF07835">
    <property type="entry name" value="COX4_pro_2"/>
    <property type="match status" value="1"/>
</dbReference>
<evidence type="ECO:0000256" key="1">
    <source>
        <dbReference type="SAM" id="Phobius"/>
    </source>
</evidence>
<evidence type="ECO:0000313" key="3">
    <source>
        <dbReference type="EMBL" id="GLQ06511.1"/>
    </source>
</evidence>
<dbReference type="Gene3D" id="1.20.5.160">
    <property type="entry name" value="Bacterial aa3 type cytochrome c oxidase subunit IV"/>
    <property type="match status" value="1"/>
</dbReference>
<keyword evidence="1" id="KW-0472">Membrane</keyword>
<keyword evidence="1" id="KW-0812">Transmembrane</keyword>
<sequence length="42" mass="4632">MSEHGNMNIEQQQGAYGSFVNLFTWGTIIVCGILALMALFLL</sequence>
<accession>A0ABQ5U450</accession>
<reference evidence="3" key="1">
    <citation type="journal article" date="2014" name="Int. J. Syst. Evol. Microbiol.">
        <title>Complete genome of a new Firmicutes species belonging to the dominant human colonic microbiota ('Ruminococcus bicirculans') reveals two chromosomes and a selective capacity to utilize plant glucans.</title>
        <authorList>
            <consortium name="NISC Comparative Sequencing Program"/>
            <person name="Wegmann U."/>
            <person name="Louis P."/>
            <person name="Goesmann A."/>
            <person name="Henrissat B."/>
            <person name="Duncan S.H."/>
            <person name="Flint H.J."/>
        </authorList>
    </citation>
    <scope>NUCLEOTIDE SEQUENCE</scope>
    <source>
        <strain evidence="3">NBRC 103408</strain>
    </source>
</reference>
<dbReference type="InterPro" id="IPR036596">
    <property type="entry name" value="Cyt-C_aa3_sf"/>
</dbReference>
<dbReference type="EMBL" id="BSNF01000006">
    <property type="protein sequence ID" value="GLQ06511.1"/>
    <property type="molecule type" value="Genomic_DNA"/>
</dbReference>